<evidence type="ECO:0000256" key="11">
    <source>
        <dbReference type="RuleBase" id="RU003357"/>
    </source>
</evidence>
<dbReference type="Proteomes" id="UP000219050">
    <property type="component" value="Chromosome"/>
</dbReference>
<dbReference type="PROSITE" id="PS52016">
    <property type="entry name" value="TONB_DEPENDENT_REC_3"/>
    <property type="match status" value="1"/>
</dbReference>
<dbReference type="Gene3D" id="2.170.130.10">
    <property type="entry name" value="TonB-dependent receptor, plug domain"/>
    <property type="match status" value="1"/>
</dbReference>
<evidence type="ECO:0000256" key="12">
    <source>
        <dbReference type="SAM" id="SignalP"/>
    </source>
</evidence>
<comment type="subcellular location">
    <subcellularLocation>
        <location evidence="1 10">Cell outer membrane</location>
        <topology evidence="1 10">Multi-pass membrane protein</topology>
    </subcellularLocation>
</comment>
<feature type="chain" id="PRO_5012855446" description="TonB-dependent receptor" evidence="12">
    <location>
        <begin position="41"/>
        <end position="638"/>
    </location>
</feature>
<dbReference type="InterPro" id="IPR039426">
    <property type="entry name" value="TonB-dep_rcpt-like"/>
</dbReference>
<evidence type="ECO:0000259" key="13">
    <source>
        <dbReference type="Pfam" id="PF00593"/>
    </source>
</evidence>
<dbReference type="OrthoDB" id="9760333at2"/>
<keyword evidence="4 10" id="KW-0812">Transmembrane</keyword>
<dbReference type="KEGG" id="cmag:CBW24_03100"/>
<evidence type="ECO:0008006" key="17">
    <source>
        <dbReference type="Google" id="ProtNLM"/>
    </source>
</evidence>
<evidence type="ECO:0000256" key="1">
    <source>
        <dbReference type="ARBA" id="ARBA00004571"/>
    </source>
</evidence>
<dbReference type="RefSeq" id="WP_097372644.1">
    <property type="nucleotide sequence ID" value="NZ_CP021404.1"/>
</dbReference>
<keyword evidence="6 11" id="KW-0798">TonB box</keyword>
<evidence type="ECO:0000259" key="14">
    <source>
        <dbReference type="Pfam" id="PF07715"/>
    </source>
</evidence>
<evidence type="ECO:0000256" key="5">
    <source>
        <dbReference type="ARBA" id="ARBA00022729"/>
    </source>
</evidence>
<keyword evidence="3 10" id="KW-1134">Transmembrane beta strand</keyword>
<dbReference type="InterPro" id="IPR012910">
    <property type="entry name" value="Plug_dom"/>
</dbReference>
<dbReference type="CDD" id="cd01347">
    <property type="entry name" value="ligand_gated_channel"/>
    <property type="match status" value="1"/>
</dbReference>
<keyword evidence="16" id="KW-1185">Reference proteome</keyword>
<evidence type="ECO:0000256" key="2">
    <source>
        <dbReference type="ARBA" id="ARBA00022448"/>
    </source>
</evidence>
<evidence type="ECO:0000256" key="4">
    <source>
        <dbReference type="ARBA" id="ARBA00022692"/>
    </source>
</evidence>
<proteinExistence type="inferred from homology"/>
<keyword evidence="7 10" id="KW-0472">Membrane</keyword>
<evidence type="ECO:0000256" key="8">
    <source>
        <dbReference type="ARBA" id="ARBA00023170"/>
    </source>
</evidence>
<organism evidence="15 16">
    <name type="scientific">Pacificitalea manganoxidans</name>
    <dbReference type="NCBI Taxonomy" id="1411902"/>
    <lineage>
        <taxon>Bacteria</taxon>
        <taxon>Pseudomonadati</taxon>
        <taxon>Pseudomonadota</taxon>
        <taxon>Alphaproteobacteria</taxon>
        <taxon>Rhodobacterales</taxon>
        <taxon>Paracoccaceae</taxon>
        <taxon>Pacificitalea</taxon>
    </lineage>
</organism>
<keyword evidence="8" id="KW-0675">Receptor</keyword>
<gene>
    <name evidence="15" type="ORF">CBW24_03100</name>
</gene>
<keyword evidence="5 12" id="KW-0732">Signal</keyword>
<dbReference type="GO" id="GO:0044718">
    <property type="term" value="P:siderophore transmembrane transport"/>
    <property type="evidence" value="ECO:0007669"/>
    <property type="project" value="TreeGrafter"/>
</dbReference>
<evidence type="ECO:0000256" key="7">
    <source>
        <dbReference type="ARBA" id="ARBA00023136"/>
    </source>
</evidence>
<keyword evidence="2 10" id="KW-0813">Transport</keyword>
<dbReference type="EMBL" id="CP021404">
    <property type="protein sequence ID" value="ATI41088.1"/>
    <property type="molecule type" value="Genomic_DNA"/>
</dbReference>
<comment type="similarity">
    <text evidence="10 11">Belongs to the TonB-dependent receptor family.</text>
</comment>
<evidence type="ECO:0000256" key="6">
    <source>
        <dbReference type="ARBA" id="ARBA00023077"/>
    </source>
</evidence>
<dbReference type="Pfam" id="PF07715">
    <property type="entry name" value="Plug"/>
    <property type="match status" value="1"/>
</dbReference>
<evidence type="ECO:0000256" key="9">
    <source>
        <dbReference type="ARBA" id="ARBA00023237"/>
    </source>
</evidence>
<name>A0A291LX63_9RHOB</name>
<evidence type="ECO:0000256" key="3">
    <source>
        <dbReference type="ARBA" id="ARBA00022452"/>
    </source>
</evidence>
<feature type="signal peptide" evidence="12">
    <location>
        <begin position="1"/>
        <end position="40"/>
    </location>
</feature>
<keyword evidence="9 10" id="KW-0998">Cell outer membrane</keyword>
<dbReference type="Gene3D" id="2.40.170.20">
    <property type="entry name" value="TonB-dependent receptor, beta-barrel domain"/>
    <property type="match status" value="1"/>
</dbReference>
<evidence type="ECO:0000256" key="10">
    <source>
        <dbReference type="PROSITE-ProRule" id="PRU01360"/>
    </source>
</evidence>
<reference evidence="15 16" key="1">
    <citation type="submission" date="2017-05" db="EMBL/GenBank/DDBJ databases">
        <title>Comparative genomic and metabolic analysis of manganese-oxidizing mechanisms in Celeribater manganoxidans DY25T: its adaption to the environment of polymetallic nodule.</title>
        <authorList>
            <person name="Wang X."/>
        </authorList>
    </citation>
    <scope>NUCLEOTIDE SEQUENCE [LARGE SCALE GENOMIC DNA]</scope>
    <source>
        <strain evidence="15 16">DY25</strain>
    </source>
</reference>
<evidence type="ECO:0000313" key="15">
    <source>
        <dbReference type="EMBL" id="ATI41088.1"/>
    </source>
</evidence>
<evidence type="ECO:0000313" key="16">
    <source>
        <dbReference type="Proteomes" id="UP000219050"/>
    </source>
</evidence>
<dbReference type="InterPro" id="IPR000531">
    <property type="entry name" value="Beta-barrel_TonB"/>
</dbReference>
<dbReference type="AlphaFoldDB" id="A0A291LX63"/>
<dbReference type="Pfam" id="PF00593">
    <property type="entry name" value="TonB_dep_Rec_b-barrel"/>
    <property type="match status" value="1"/>
</dbReference>
<dbReference type="GO" id="GO:0015344">
    <property type="term" value="F:siderophore uptake transmembrane transporter activity"/>
    <property type="evidence" value="ECO:0007669"/>
    <property type="project" value="TreeGrafter"/>
</dbReference>
<dbReference type="PANTHER" id="PTHR30069:SF29">
    <property type="entry name" value="HEMOGLOBIN AND HEMOGLOBIN-HAPTOGLOBIN-BINDING PROTEIN 1-RELATED"/>
    <property type="match status" value="1"/>
</dbReference>
<dbReference type="InterPro" id="IPR037066">
    <property type="entry name" value="Plug_dom_sf"/>
</dbReference>
<dbReference type="InterPro" id="IPR036942">
    <property type="entry name" value="Beta-barrel_TonB_sf"/>
</dbReference>
<protein>
    <recommendedName>
        <fullName evidence="17">TonB-dependent receptor</fullName>
    </recommendedName>
</protein>
<dbReference type="PANTHER" id="PTHR30069">
    <property type="entry name" value="TONB-DEPENDENT OUTER MEMBRANE RECEPTOR"/>
    <property type="match status" value="1"/>
</dbReference>
<dbReference type="GO" id="GO:0009279">
    <property type="term" value="C:cell outer membrane"/>
    <property type="evidence" value="ECO:0007669"/>
    <property type="project" value="UniProtKB-SubCell"/>
</dbReference>
<sequence length="638" mass="68616">MMTPRFAGGFTAAAPRRSSRLMLLGGTAVAALLGSGAPLAAQAVIELDEITVTANRTETDAERTGSTVEIVEEAQIESAPVATVAEILAFEPGVSVSASGGLGQASQLRVRGLAGAYLAVRVDGIDVSDPSGTQTYFDFGQLTTGAVSKLELLKGSQSALYGSEAITGVLDITSHRPTEDGVTHEVSAEAGSYGTYRQGYNLAIRDGGTELAFSINHVISDGFSAADENDGNGEEDGYEATRLSFYGAHQLTDAVRIGIAGFLQDTTYDYDEGAGEDGDGSPDDVTTADSNGVRLFAEIQGDVIEHELSVSRYEIDRDLTGTWFGPFAYDYLGTREELAYKGVAQITPELELVFGADRTDETTESNGVEEDRTTTGVYAQALWAPRSDLDLSLSLRHDDTSDFGAATTGRLAAAWRPADDLILRAAYGTGFRAPSLYELYDSSYGNEDLDPERSESFELGIEKRFANDGFVRATAFRTEIDDLITYDTSVSGYNQVEGRTTVEGLELSAGVAITPTVDLVANYTYTETEDRNGDRLARVPRHDLTLGVDAELSARLRGRVTVTHNADVVDPVYNPVTYSSALEPLDDWTRVDAQITYDITDSAEAYLRVENLFDEEYQTITGYGTSDRAVYVGVRAAF</sequence>
<accession>A0A291LX63</accession>
<feature type="domain" description="TonB-dependent receptor-like beta-barrel" evidence="13">
    <location>
        <begin position="194"/>
        <end position="612"/>
    </location>
</feature>
<feature type="domain" description="TonB-dependent receptor plug" evidence="14">
    <location>
        <begin position="62"/>
        <end position="169"/>
    </location>
</feature>
<dbReference type="SUPFAM" id="SSF56935">
    <property type="entry name" value="Porins"/>
    <property type="match status" value="1"/>
</dbReference>